<comment type="caution">
    <text evidence="3">The sequence shown here is derived from an EMBL/GenBank/DDBJ whole genome shotgun (WGS) entry which is preliminary data.</text>
</comment>
<feature type="chain" id="PRO_5047526825" evidence="1">
    <location>
        <begin position="25"/>
        <end position="200"/>
    </location>
</feature>
<keyword evidence="1" id="KW-0732">Signal</keyword>
<sequence length="200" mass="20670">MMKSPLFLLAACALATGCAAPAYVSPVQVTRFVSETPAFLGQGTVEVVAAPGSDAASLEYEIYANAIRLELEELGYRIVPDDGNQTAMVSVEVFVGAEERRRSPVTVGAGGSTGTYGSGLGAGIGINLGSLSGPPPERIEREIFVALQGNEMTTNLWEGRATMVATSNSDFAEDAAAAARMADALFAGFPGNSGETIEVE</sequence>
<dbReference type="EMBL" id="JAEANY010000001">
    <property type="protein sequence ID" value="MBH5321062.1"/>
    <property type="molecule type" value="Genomic_DNA"/>
</dbReference>
<gene>
    <name evidence="3" type="ORF">I5L03_00515</name>
</gene>
<keyword evidence="4" id="KW-1185">Reference proteome</keyword>
<name>A0ABS0MZC0_9SPHN</name>
<dbReference type="Pfam" id="PF13590">
    <property type="entry name" value="DUF4136"/>
    <property type="match status" value="1"/>
</dbReference>
<evidence type="ECO:0000313" key="3">
    <source>
        <dbReference type="EMBL" id="MBH5321062.1"/>
    </source>
</evidence>
<proteinExistence type="predicted"/>
<evidence type="ECO:0000313" key="4">
    <source>
        <dbReference type="Proteomes" id="UP000602442"/>
    </source>
</evidence>
<evidence type="ECO:0000256" key="1">
    <source>
        <dbReference type="SAM" id="SignalP"/>
    </source>
</evidence>
<dbReference type="RefSeq" id="WP_197919752.1">
    <property type="nucleotide sequence ID" value="NZ_JAEANY010000001.1"/>
</dbReference>
<evidence type="ECO:0000259" key="2">
    <source>
        <dbReference type="Pfam" id="PF13590"/>
    </source>
</evidence>
<protein>
    <submittedName>
        <fullName evidence="3">DUF4136 domain-containing protein</fullName>
    </submittedName>
</protein>
<dbReference type="Proteomes" id="UP000602442">
    <property type="component" value="Unassembled WGS sequence"/>
</dbReference>
<dbReference type="PROSITE" id="PS51257">
    <property type="entry name" value="PROKAR_LIPOPROTEIN"/>
    <property type="match status" value="1"/>
</dbReference>
<reference evidence="3 4" key="1">
    <citation type="submission" date="2020-11" db="EMBL/GenBank/DDBJ databases">
        <title>Erythrobacter sediminis sp. nov., a marine bacterium from a tidal flat of Garorim Bay.</title>
        <authorList>
            <person name="Kim D."/>
            <person name="Yoo Y."/>
            <person name="Kim J.-J."/>
        </authorList>
    </citation>
    <scope>NUCLEOTIDE SEQUENCE [LARGE SCALE GENOMIC DNA]</scope>
    <source>
        <strain evidence="3 4">JGD-13</strain>
    </source>
</reference>
<organism evidence="3 4">
    <name type="scientific">Aurantiacibacter sediminis</name>
    <dbReference type="NCBI Taxonomy" id="2793064"/>
    <lineage>
        <taxon>Bacteria</taxon>
        <taxon>Pseudomonadati</taxon>
        <taxon>Pseudomonadota</taxon>
        <taxon>Alphaproteobacteria</taxon>
        <taxon>Sphingomonadales</taxon>
        <taxon>Erythrobacteraceae</taxon>
        <taxon>Aurantiacibacter</taxon>
    </lineage>
</organism>
<accession>A0ABS0MZC0</accession>
<dbReference type="InterPro" id="IPR025411">
    <property type="entry name" value="DUF4136"/>
</dbReference>
<feature type="signal peptide" evidence="1">
    <location>
        <begin position="1"/>
        <end position="24"/>
    </location>
</feature>
<feature type="domain" description="DUF4136" evidence="2">
    <location>
        <begin position="53"/>
        <end position="191"/>
    </location>
</feature>